<feature type="compositionally biased region" description="Acidic residues" evidence="1">
    <location>
        <begin position="41"/>
        <end position="52"/>
    </location>
</feature>
<evidence type="ECO:0000313" key="2">
    <source>
        <dbReference type="EMBL" id="AQQ53216.1"/>
    </source>
</evidence>
<dbReference type="OrthoDB" id="1909991at2"/>
<dbReference type="RefSeq" id="WP_077589101.1">
    <property type="nucleotide sequence ID" value="NZ_CP019640.1"/>
</dbReference>
<accession>A0A1Q2KYK2</accession>
<feature type="region of interest" description="Disordered" evidence="1">
    <location>
        <begin position="40"/>
        <end position="71"/>
    </location>
</feature>
<reference evidence="2 3" key="1">
    <citation type="submission" date="2017-02" db="EMBL/GenBank/DDBJ databases">
        <title>The complete genomic sequence of a novel cold adapted crude oil-degrading bacterium Planococcus qaidamina Y42.</title>
        <authorList>
            <person name="Yang R."/>
        </authorList>
    </citation>
    <scope>NUCLEOTIDE SEQUENCE [LARGE SCALE GENOMIC DNA]</scope>
    <source>
        <strain evidence="2 3">Y42</strain>
    </source>
</reference>
<organism evidence="2 3">
    <name type="scientific">Planococcus lenghuensis</name>
    <dbReference type="NCBI Taxonomy" id="2213202"/>
    <lineage>
        <taxon>Bacteria</taxon>
        <taxon>Bacillati</taxon>
        <taxon>Bacillota</taxon>
        <taxon>Bacilli</taxon>
        <taxon>Bacillales</taxon>
        <taxon>Caryophanaceae</taxon>
        <taxon>Planococcus</taxon>
    </lineage>
</organism>
<name>A0A1Q2KYK2_9BACL</name>
<dbReference type="Proteomes" id="UP000188184">
    <property type="component" value="Chromosome"/>
</dbReference>
<evidence type="ECO:0000313" key="3">
    <source>
        <dbReference type="Proteomes" id="UP000188184"/>
    </source>
</evidence>
<dbReference type="PROSITE" id="PS51257">
    <property type="entry name" value="PROKAR_LIPOPROTEIN"/>
    <property type="match status" value="1"/>
</dbReference>
<dbReference type="KEGG" id="pmar:B0X71_09080"/>
<sequence>MKQSSKFMHWNGFTKKVFLSVGSLAFSIVISGCSDQATETISEDVSEGEVEVTEGVAEPSESPKSDTSEAEAEEYVDIFTVTGEIERIEDEMIYIAHEESASWTIPMEDTADLEVGQFVHIEVADHTPEDDWDPRDFEVMSLEVISEAADFEYIQYDGKIFSEVPDKEISIIESRFGERQLLGQITEQAKGSIGIQDFSASHLPIGTKIYAPVSEGDEVSTIVAEMEGADVFYQLAFEM</sequence>
<gene>
    <name evidence="2" type="ORF">B0X71_09080</name>
</gene>
<proteinExistence type="predicted"/>
<keyword evidence="3" id="KW-1185">Reference proteome</keyword>
<dbReference type="AlphaFoldDB" id="A0A1Q2KYK2"/>
<evidence type="ECO:0000256" key="1">
    <source>
        <dbReference type="SAM" id="MobiDB-lite"/>
    </source>
</evidence>
<dbReference type="EMBL" id="CP019640">
    <property type="protein sequence ID" value="AQQ53216.1"/>
    <property type="molecule type" value="Genomic_DNA"/>
</dbReference>
<protein>
    <submittedName>
        <fullName evidence="2">Uncharacterized protein</fullName>
    </submittedName>
</protein>